<evidence type="ECO:0000313" key="4">
    <source>
        <dbReference type="Proteomes" id="UP000289437"/>
    </source>
</evidence>
<sequence>MLIRLQIGDEESSCSNRRGLEEKLANGAEIEQVGGPDKGIDLVTVPTRFIGRQPILDARKGIYGHELLFRSGLSNAFSGDAEDATRDVIDQCLLLMPDSGDQATFINCTRHSLVSGIVTLLPPASTVLEILENVDPDPELMEVCRGLRSKGYRFALDDFSPEYEKLAFLEVADFVKVDFRASDARTREEIYRLAAPAKARLIAEKVETEADVHAAKAEGCTLYQGYFFCKPIVVSTQVIPQNQVIYLRMLAALTRTPANIFEVEKLVMSDASICYRLLRLVNSAIYGLSAPITSIRSALLMVGDDEFRKMVTVALAGLAGTAHSKAVVQMALERAKFCELLAPLMNESASKLYLLGMLSLIDVILGMPMSQIVDSLPVDREMKAALLGTPSTLARALDLVRCHESGDWREHRDIQKALGLTERTASMIYVESVRWADKATRAAEK</sequence>
<evidence type="ECO:0000259" key="2">
    <source>
        <dbReference type="PROSITE" id="PS51833"/>
    </source>
</evidence>
<evidence type="ECO:0000259" key="1">
    <source>
        <dbReference type="PROSITE" id="PS50883"/>
    </source>
</evidence>
<dbReference type="PROSITE" id="PS50883">
    <property type="entry name" value="EAL"/>
    <property type="match status" value="1"/>
</dbReference>
<dbReference type="EMBL" id="RDSM01000002">
    <property type="protein sequence ID" value="RXH56278.1"/>
    <property type="molecule type" value="Genomic_DNA"/>
</dbReference>
<dbReference type="InterPro" id="IPR001633">
    <property type="entry name" value="EAL_dom"/>
</dbReference>
<dbReference type="SUPFAM" id="SSF141868">
    <property type="entry name" value="EAL domain-like"/>
    <property type="match status" value="1"/>
</dbReference>
<dbReference type="InterPro" id="IPR013976">
    <property type="entry name" value="HDOD"/>
</dbReference>
<feature type="domain" description="EAL" evidence="1">
    <location>
        <begin position="1"/>
        <end position="245"/>
    </location>
</feature>
<dbReference type="PANTHER" id="PTHR33525:SF4">
    <property type="entry name" value="CYCLIC DI-GMP PHOSPHODIESTERASE CDGJ"/>
    <property type="match status" value="1"/>
</dbReference>
<dbReference type="InterPro" id="IPR052340">
    <property type="entry name" value="RNase_Y/CdgJ"/>
</dbReference>
<dbReference type="Pfam" id="PF00563">
    <property type="entry name" value="EAL"/>
    <property type="match status" value="1"/>
</dbReference>
<proteinExistence type="predicted"/>
<protein>
    <submittedName>
        <fullName evidence="3">Putative signal transduction protein</fullName>
    </submittedName>
</protein>
<dbReference type="Proteomes" id="UP000289437">
    <property type="component" value="Unassembled WGS sequence"/>
</dbReference>
<comment type="caution">
    <text evidence="3">The sequence shown here is derived from an EMBL/GenBank/DDBJ whole genome shotgun (WGS) entry which is preliminary data.</text>
</comment>
<gene>
    <name evidence="3" type="ORF">GRAN_3135</name>
</gene>
<dbReference type="AlphaFoldDB" id="A0A4Q0T2N2"/>
<reference evidence="4" key="2">
    <citation type="submission" date="2019-02" db="EMBL/GenBank/DDBJ databases">
        <title>Granulicella sibirica sp. nov., a psychrotolerant acidobacterium isolated from an organic soil layer in forested tundra, West Siberia.</title>
        <authorList>
            <person name="Oshkin I.Y."/>
            <person name="Kulichevskaya I.S."/>
            <person name="Rijpstra W.I.C."/>
            <person name="Sinninghe Damste J.S."/>
            <person name="Rakitin A.L."/>
            <person name="Ravin N.V."/>
            <person name="Dedysh S.N."/>
        </authorList>
    </citation>
    <scope>NUCLEOTIDE SEQUENCE [LARGE SCALE GENOMIC DNA]</scope>
    <source>
        <strain evidence="4">AF10</strain>
    </source>
</reference>
<name>A0A4Q0T2N2_9BACT</name>
<dbReference type="SMART" id="SM00052">
    <property type="entry name" value="EAL"/>
    <property type="match status" value="1"/>
</dbReference>
<feature type="domain" description="HDOD" evidence="2">
    <location>
        <begin position="239"/>
        <end position="424"/>
    </location>
</feature>
<dbReference type="PROSITE" id="PS51833">
    <property type="entry name" value="HDOD"/>
    <property type="match status" value="1"/>
</dbReference>
<keyword evidence="4" id="KW-1185">Reference proteome</keyword>
<evidence type="ECO:0000313" key="3">
    <source>
        <dbReference type="EMBL" id="RXH56278.1"/>
    </source>
</evidence>
<dbReference type="InterPro" id="IPR035919">
    <property type="entry name" value="EAL_sf"/>
</dbReference>
<dbReference type="SUPFAM" id="SSF109604">
    <property type="entry name" value="HD-domain/PDEase-like"/>
    <property type="match status" value="1"/>
</dbReference>
<dbReference type="PANTHER" id="PTHR33525">
    <property type="match status" value="1"/>
</dbReference>
<dbReference type="Gene3D" id="1.10.3210.10">
    <property type="entry name" value="Hypothetical protein af1432"/>
    <property type="match status" value="1"/>
</dbReference>
<dbReference type="Pfam" id="PF08668">
    <property type="entry name" value="HDOD"/>
    <property type="match status" value="1"/>
</dbReference>
<reference evidence="3 4" key="1">
    <citation type="submission" date="2018-11" db="EMBL/GenBank/DDBJ databases">
        <authorList>
            <person name="Mardanov A.V."/>
            <person name="Ravin N.V."/>
            <person name="Dedysh S.N."/>
        </authorList>
    </citation>
    <scope>NUCLEOTIDE SEQUENCE [LARGE SCALE GENOMIC DNA]</scope>
    <source>
        <strain evidence="3 4">AF10</strain>
    </source>
</reference>
<accession>A0A4Q0T2N2</accession>
<organism evidence="3 4">
    <name type="scientific">Granulicella sibirica</name>
    <dbReference type="NCBI Taxonomy" id="2479048"/>
    <lineage>
        <taxon>Bacteria</taxon>
        <taxon>Pseudomonadati</taxon>
        <taxon>Acidobacteriota</taxon>
        <taxon>Terriglobia</taxon>
        <taxon>Terriglobales</taxon>
        <taxon>Acidobacteriaceae</taxon>
        <taxon>Granulicella</taxon>
    </lineage>
</organism>
<dbReference type="InterPro" id="IPR014408">
    <property type="entry name" value="dGMP_Pdiesterase_EAL/HD-GYP"/>
</dbReference>
<dbReference type="PIRSF" id="PIRSF003180">
    <property type="entry name" value="DiGMPpdiest_YuxH"/>
    <property type="match status" value="1"/>
</dbReference>
<dbReference type="Gene3D" id="3.20.20.450">
    <property type="entry name" value="EAL domain"/>
    <property type="match status" value="1"/>
</dbReference>